<dbReference type="PANTHER" id="PTHR35867:SF1">
    <property type="entry name" value="PROTEIN RSEC"/>
    <property type="match status" value="1"/>
</dbReference>
<accession>A0ABR5SCW7</accession>
<reference evidence="2 3" key="1">
    <citation type="submission" date="2015-11" db="EMBL/GenBank/DDBJ databases">
        <authorList>
            <person name="Lin W."/>
        </authorList>
    </citation>
    <scope>NUCLEOTIDE SEQUENCE [LARGE SCALE GENOMIC DNA]</scope>
    <source>
        <strain evidence="2 3">HCH-1</strain>
    </source>
</reference>
<dbReference type="InterPro" id="IPR026268">
    <property type="entry name" value="RseC"/>
</dbReference>
<evidence type="ECO:0000256" key="1">
    <source>
        <dbReference type="SAM" id="Phobius"/>
    </source>
</evidence>
<feature type="transmembrane region" description="Helical" evidence="1">
    <location>
        <begin position="84"/>
        <end position="105"/>
    </location>
</feature>
<dbReference type="Pfam" id="PF04246">
    <property type="entry name" value="RseC_MucC"/>
    <property type="match status" value="1"/>
</dbReference>
<keyword evidence="3" id="KW-1185">Reference proteome</keyword>
<sequence length="156" mass="16749">MLCYNPNIMDEIGVVRSIDGVTATVVVEKRQTCEGCKENESCGINSDGNEKQTIEIAALNIAGAKIGQMVKVTAKSYTYVKGTLLVYGLPAVALLIGAVFGKYILAGMFKAVNPETLSAFAGFSSFVIAFIILKIISGKIEKKTENTPVIEHIIEQ</sequence>
<dbReference type="InterPro" id="IPR007359">
    <property type="entry name" value="SigmaE_reg_RseC_MucC"/>
</dbReference>
<keyword evidence="1" id="KW-1133">Transmembrane helix</keyword>
<dbReference type="EMBL" id="LNQR01000088">
    <property type="protein sequence ID" value="KWT82501.1"/>
    <property type="molecule type" value="Genomic_DNA"/>
</dbReference>
<keyword evidence="1" id="KW-0812">Transmembrane</keyword>
<evidence type="ECO:0000313" key="2">
    <source>
        <dbReference type="EMBL" id="KWT82501.1"/>
    </source>
</evidence>
<proteinExistence type="predicted"/>
<evidence type="ECO:0000313" key="3">
    <source>
        <dbReference type="Proteomes" id="UP000060487"/>
    </source>
</evidence>
<organism evidence="2 3">
    <name type="scientific">Candidatus Magnetominusculus xianensis</name>
    <dbReference type="NCBI Taxonomy" id="1748249"/>
    <lineage>
        <taxon>Bacteria</taxon>
        <taxon>Pseudomonadati</taxon>
        <taxon>Nitrospirota</taxon>
        <taxon>Nitrospiria</taxon>
        <taxon>Nitrospirales</taxon>
        <taxon>Nitrospiraceae</taxon>
        <taxon>Candidatus Magnetominusculus</taxon>
    </lineage>
</organism>
<dbReference type="Proteomes" id="UP000060487">
    <property type="component" value="Unassembled WGS sequence"/>
</dbReference>
<name>A0ABR5SCW7_9BACT</name>
<gene>
    <name evidence="2" type="ORF">ASN18_2473</name>
</gene>
<protein>
    <submittedName>
        <fullName evidence="2">Sigma E positive regulator RseC/MucC</fullName>
    </submittedName>
</protein>
<keyword evidence="1" id="KW-0472">Membrane</keyword>
<feature type="transmembrane region" description="Helical" evidence="1">
    <location>
        <begin position="117"/>
        <end position="136"/>
    </location>
</feature>
<dbReference type="PANTHER" id="PTHR35867">
    <property type="entry name" value="PROTEIN RSEC"/>
    <property type="match status" value="1"/>
</dbReference>
<dbReference type="PIRSF" id="PIRSF004923">
    <property type="entry name" value="RseC"/>
    <property type="match status" value="1"/>
</dbReference>
<comment type="caution">
    <text evidence="2">The sequence shown here is derived from an EMBL/GenBank/DDBJ whole genome shotgun (WGS) entry which is preliminary data.</text>
</comment>